<sequence length="102" mass="11512">MIFFFMSGHQNESSHHSYLGRTVRQPYDRRVLLQEGGLLSHGKKKLLTAVSVTVRSSGVLSLSECDDEGYGMTAGLGPRLTRAVVMDWKVEAAHDRQNEYHY</sequence>
<proteinExistence type="predicted"/>
<accession>A0ABU7C5T9</accession>
<evidence type="ECO:0000313" key="2">
    <source>
        <dbReference type="Proteomes" id="UP001345963"/>
    </source>
</evidence>
<comment type="caution">
    <text evidence="1">The sequence shown here is derived from an EMBL/GenBank/DDBJ whole genome shotgun (WGS) entry which is preliminary data.</text>
</comment>
<gene>
    <name evidence="1" type="ORF">ATANTOWER_002108</name>
</gene>
<dbReference type="EMBL" id="JAHUTI010079890">
    <property type="protein sequence ID" value="MED6258037.1"/>
    <property type="molecule type" value="Genomic_DNA"/>
</dbReference>
<reference evidence="1 2" key="1">
    <citation type="submission" date="2021-07" db="EMBL/GenBank/DDBJ databases">
        <authorList>
            <person name="Palmer J.M."/>
        </authorList>
    </citation>
    <scope>NUCLEOTIDE SEQUENCE [LARGE SCALE GENOMIC DNA]</scope>
    <source>
        <strain evidence="1 2">AT_MEX2019</strain>
        <tissue evidence="1">Muscle</tissue>
    </source>
</reference>
<organism evidence="1 2">
    <name type="scientific">Ataeniobius toweri</name>
    <dbReference type="NCBI Taxonomy" id="208326"/>
    <lineage>
        <taxon>Eukaryota</taxon>
        <taxon>Metazoa</taxon>
        <taxon>Chordata</taxon>
        <taxon>Craniata</taxon>
        <taxon>Vertebrata</taxon>
        <taxon>Euteleostomi</taxon>
        <taxon>Actinopterygii</taxon>
        <taxon>Neopterygii</taxon>
        <taxon>Teleostei</taxon>
        <taxon>Neoteleostei</taxon>
        <taxon>Acanthomorphata</taxon>
        <taxon>Ovalentaria</taxon>
        <taxon>Atherinomorphae</taxon>
        <taxon>Cyprinodontiformes</taxon>
        <taxon>Goodeidae</taxon>
        <taxon>Ataeniobius</taxon>
    </lineage>
</organism>
<keyword evidence="2" id="KW-1185">Reference proteome</keyword>
<protein>
    <submittedName>
        <fullName evidence="1">Uncharacterized protein</fullName>
    </submittedName>
</protein>
<name>A0ABU7C5T9_9TELE</name>
<evidence type="ECO:0000313" key="1">
    <source>
        <dbReference type="EMBL" id="MED6258037.1"/>
    </source>
</evidence>
<dbReference type="Proteomes" id="UP001345963">
    <property type="component" value="Unassembled WGS sequence"/>
</dbReference>